<dbReference type="Pfam" id="PF01161">
    <property type="entry name" value="PBP"/>
    <property type="match status" value="1"/>
</dbReference>
<comment type="caution">
    <text evidence="1">The sequence shown here is derived from an EMBL/GenBank/DDBJ whole genome shotgun (WGS) entry which is preliminary data.</text>
</comment>
<name>A0AAV0VWI9_9HEMI</name>
<dbReference type="Gene3D" id="3.90.280.10">
    <property type="entry name" value="PEBP-like"/>
    <property type="match status" value="1"/>
</dbReference>
<dbReference type="Proteomes" id="UP001160148">
    <property type="component" value="Unassembled WGS sequence"/>
</dbReference>
<proteinExistence type="predicted"/>
<organism evidence="1 2">
    <name type="scientific">Macrosiphum euphorbiae</name>
    <name type="common">potato aphid</name>
    <dbReference type="NCBI Taxonomy" id="13131"/>
    <lineage>
        <taxon>Eukaryota</taxon>
        <taxon>Metazoa</taxon>
        <taxon>Ecdysozoa</taxon>
        <taxon>Arthropoda</taxon>
        <taxon>Hexapoda</taxon>
        <taxon>Insecta</taxon>
        <taxon>Pterygota</taxon>
        <taxon>Neoptera</taxon>
        <taxon>Paraneoptera</taxon>
        <taxon>Hemiptera</taxon>
        <taxon>Sternorrhyncha</taxon>
        <taxon>Aphidomorpha</taxon>
        <taxon>Aphidoidea</taxon>
        <taxon>Aphididae</taxon>
        <taxon>Macrosiphini</taxon>
        <taxon>Macrosiphum</taxon>
    </lineage>
</organism>
<protein>
    <recommendedName>
        <fullName evidence="3">Phosphatidylethanolamine-binding protein</fullName>
    </recommendedName>
</protein>
<dbReference type="InterPro" id="IPR035810">
    <property type="entry name" value="PEBP_euk"/>
</dbReference>
<accession>A0AAV0VWI9</accession>
<dbReference type="CDD" id="cd00866">
    <property type="entry name" value="PEBP_euk"/>
    <property type="match status" value="1"/>
</dbReference>
<dbReference type="AlphaFoldDB" id="A0AAV0VWI9"/>
<dbReference type="PANTHER" id="PTHR11362">
    <property type="entry name" value="PHOSPHATIDYLETHANOLAMINE-BINDING PROTEIN"/>
    <property type="match status" value="1"/>
</dbReference>
<evidence type="ECO:0000313" key="2">
    <source>
        <dbReference type="Proteomes" id="UP001160148"/>
    </source>
</evidence>
<evidence type="ECO:0000313" key="1">
    <source>
        <dbReference type="EMBL" id="CAI6347945.1"/>
    </source>
</evidence>
<dbReference type="InterPro" id="IPR036610">
    <property type="entry name" value="PEBP-like_sf"/>
</dbReference>
<gene>
    <name evidence="1" type="ORF">MEUPH1_LOCUS4670</name>
</gene>
<sequence>MLNVSACKYNVKQAMEKKLIVPDVIPIAPKEMLQVYYPSGLKAELGYELTPTQVKDQPSVRWNAEPYSFYTLCLTDPDAGKLKEFHHWLVGNIPGADVSVGETLTAYVGSATPPKTGLHRYVFLVYKQPSKLVFDEPHISNRTAENRFKFSIHNFSKKYKLGTPVAGNFYLAQYDDYVPILFHQLGVQ</sequence>
<evidence type="ECO:0008006" key="3">
    <source>
        <dbReference type="Google" id="ProtNLM"/>
    </source>
</evidence>
<dbReference type="SUPFAM" id="SSF49777">
    <property type="entry name" value="PEBP-like"/>
    <property type="match status" value="1"/>
</dbReference>
<keyword evidence="2" id="KW-1185">Reference proteome</keyword>
<dbReference type="PANTHER" id="PTHR11362:SF82">
    <property type="entry name" value="PHOSPHATIDYLETHANOLAMINE-BINDING PROTEIN 4"/>
    <property type="match status" value="1"/>
</dbReference>
<dbReference type="EMBL" id="CARXXK010000001">
    <property type="protein sequence ID" value="CAI6347945.1"/>
    <property type="molecule type" value="Genomic_DNA"/>
</dbReference>
<reference evidence="1 2" key="1">
    <citation type="submission" date="2023-01" db="EMBL/GenBank/DDBJ databases">
        <authorList>
            <person name="Whitehead M."/>
        </authorList>
    </citation>
    <scope>NUCLEOTIDE SEQUENCE [LARGE SCALE GENOMIC DNA]</scope>
</reference>
<dbReference type="InterPro" id="IPR008914">
    <property type="entry name" value="PEBP"/>
</dbReference>